<proteinExistence type="predicted"/>
<dbReference type="EMBL" id="JYDQ01000277">
    <property type="protein sequence ID" value="KRY09360.1"/>
    <property type="molecule type" value="Genomic_DNA"/>
</dbReference>
<comment type="caution">
    <text evidence="1">The sequence shown here is derived from an EMBL/GenBank/DDBJ whole genome shotgun (WGS) entry which is preliminary data.</text>
</comment>
<dbReference type="Proteomes" id="UP000054783">
    <property type="component" value="Unassembled WGS sequence"/>
</dbReference>
<accession>A0A0V0ZA29</accession>
<gene>
    <name evidence="1" type="ORF">T12_2876</name>
</gene>
<evidence type="ECO:0000313" key="1">
    <source>
        <dbReference type="EMBL" id="KRY09360.1"/>
    </source>
</evidence>
<dbReference type="AlphaFoldDB" id="A0A0V0ZA29"/>
<reference evidence="1 2" key="1">
    <citation type="submission" date="2015-01" db="EMBL/GenBank/DDBJ databases">
        <title>Evolution of Trichinella species and genotypes.</title>
        <authorList>
            <person name="Korhonen P.K."/>
            <person name="Edoardo P."/>
            <person name="Giuseppe L.R."/>
            <person name="Gasser R.B."/>
        </authorList>
    </citation>
    <scope>NUCLEOTIDE SEQUENCE [LARGE SCALE GENOMIC DNA]</scope>
    <source>
        <strain evidence="1">ISS2496</strain>
    </source>
</reference>
<evidence type="ECO:0000313" key="2">
    <source>
        <dbReference type="Proteomes" id="UP000054783"/>
    </source>
</evidence>
<organism evidence="1 2">
    <name type="scientific">Trichinella patagoniensis</name>
    <dbReference type="NCBI Taxonomy" id="990121"/>
    <lineage>
        <taxon>Eukaryota</taxon>
        <taxon>Metazoa</taxon>
        <taxon>Ecdysozoa</taxon>
        <taxon>Nematoda</taxon>
        <taxon>Enoplea</taxon>
        <taxon>Dorylaimia</taxon>
        <taxon>Trichinellida</taxon>
        <taxon>Trichinellidae</taxon>
        <taxon>Trichinella</taxon>
    </lineage>
</organism>
<name>A0A0V0ZA29_9BILA</name>
<protein>
    <submittedName>
        <fullName evidence="1">Uncharacterized protein</fullName>
    </submittedName>
</protein>
<keyword evidence="2" id="KW-1185">Reference proteome</keyword>
<sequence>MPHNRITADGESAAEVRWRHTALKSFWDQFEACPSTGRTNQHQKAPLSEIIIDFTDWRTSWRVMDVPRLYLVGLKSYAHDATAQLTRLHDELNRHFLQLNALEKNSFVTDKMDDEITSDEFLAFLLDQARIRESDNATRTKATLKKDKPEYEKRESELWFRTALGPCNMDQSVSILCDGLRYSVDILWRLDSPPLPDNMEVALSRLRALKRRLNRVPEKEQGKGPSGRTWLTCSIRRSSKTITDRSYNATYSHHASLAPRIQYSTAADTEKMYLQVKLRPDDRDVPFYTEGWVLHSPHEGLPVDAGEVRPYMLPLLAMQLVRHHAQRRWSIDEL</sequence>